<organism evidence="2 3">
    <name type="scientific">Kinneretia aquatilis</name>
    <dbReference type="NCBI Taxonomy" id="2070761"/>
    <lineage>
        <taxon>Bacteria</taxon>
        <taxon>Pseudomonadati</taxon>
        <taxon>Pseudomonadota</taxon>
        <taxon>Betaproteobacteria</taxon>
        <taxon>Burkholderiales</taxon>
        <taxon>Sphaerotilaceae</taxon>
        <taxon>Roseateles</taxon>
    </lineage>
</organism>
<gene>
    <name evidence="2" type="ORF">C1O66_09825</name>
</gene>
<evidence type="ECO:0000256" key="1">
    <source>
        <dbReference type="SAM" id="MobiDB-lite"/>
    </source>
</evidence>
<keyword evidence="3" id="KW-1185">Reference proteome</keyword>
<feature type="region of interest" description="Disordered" evidence="1">
    <location>
        <begin position="388"/>
        <end position="411"/>
    </location>
</feature>
<name>A0A2N8KWE9_9BURK</name>
<dbReference type="EMBL" id="POSP01000003">
    <property type="protein sequence ID" value="PND37794.1"/>
    <property type="molecule type" value="Genomic_DNA"/>
</dbReference>
<dbReference type="Pfam" id="PF11306">
    <property type="entry name" value="DUF3108"/>
    <property type="match status" value="1"/>
</dbReference>
<dbReference type="OrthoDB" id="8526020at2"/>
<proteinExistence type="predicted"/>
<dbReference type="InterPro" id="IPR021457">
    <property type="entry name" value="DUF3108"/>
</dbReference>
<dbReference type="Proteomes" id="UP000235916">
    <property type="component" value="Unassembled WGS sequence"/>
</dbReference>
<comment type="caution">
    <text evidence="2">The sequence shown here is derived from an EMBL/GenBank/DDBJ whole genome shotgun (WGS) entry which is preliminary data.</text>
</comment>
<evidence type="ECO:0000313" key="3">
    <source>
        <dbReference type="Proteomes" id="UP000235916"/>
    </source>
</evidence>
<accession>A0A2N8KWE9</accession>
<feature type="region of interest" description="Disordered" evidence="1">
    <location>
        <begin position="90"/>
        <end position="179"/>
    </location>
</feature>
<dbReference type="AlphaFoldDB" id="A0A2N8KWE9"/>
<reference evidence="2 3" key="1">
    <citation type="submission" date="2018-01" db="EMBL/GenBank/DDBJ databases">
        <title>Draft genome sequence of Paucibacter aquatile CR182 isolated from freshwater of the Nakdong River.</title>
        <authorList>
            <person name="Choi A."/>
            <person name="Chung E.J."/>
        </authorList>
    </citation>
    <scope>NUCLEOTIDE SEQUENCE [LARGE SCALE GENOMIC DNA]</scope>
    <source>
        <strain evidence="2 3">CR182</strain>
    </source>
</reference>
<dbReference type="RefSeq" id="WP_102767713.1">
    <property type="nucleotide sequence ID" value="NZ_POSP01000003.1"/>
</dbReference>
<feature type="compositionally biased region" description="Low complexity" evidence="1">
    <location>
        <begin position="136"/>
        <end position="164"/>
    </location>
</feature>
<protein>
    <recommendedName>
        <fullName evidence="4">DUF3108 domain-containing protein</fullName>
    </recommendedName>
</protein>
<sequence length="411" mass="44374">MADGLIQLTRGGQPLAARRSWWLPAALTLPVLVLHGCLGEAVLEMHQRWTELAEMPPRLSVSYVSELKQSRPPAAPAAAPALLRPVSKKPLGAAPAHAQAASASVPEPAQPEPDKALLPEPAASRPELEPVPPLPELAASAEAAAATSQAAGSAASQASAEGPSFQPGPEWPPSTRLRYDLTGNYRGAVTGEAQVEWIREGSRYQVHLDVSVGPSFAPLISRRMSSDGRLTPDGIAPQRYDEDTRVLFSSRRRVSVLFQGDQLTLANGRVEPSAPGMQDAASQFVQLTWLFLTGRQSLREGLVLELPLALPRRQYRWRYEVLGRETLATPMGELDTWHLKPSVVAGGGDLTAEVWLAPTLQYLPVRLRIRQDEQTYIDLMLKAPPAQAAEGSPAPAPIVKPKIETPNPNLP</sequence>
<evidence type="ECO:0008006" key="4">
    <source>
        <dbReference type="Google" id="ProtNLM"/>
    </source>
</evidence>
<evidence type="ECO:0000313" key="2">
    <source>
        <dbReference type="EMBL" id="PND37794.1"/>
    </source>
</evidence>
<feature type="compositionally biased region" description="Low complexity" evidence="1">
    <location>
        <begin position="93"/>
        <end position="103"/>
    </location>
</feature>